<evidence type="ECO:0000313" key="8">
    <source>
        <dbReference type="EMBL" id="RDX02008.1"/>
    </source>
</evidence>
<dbReference type="SUPFAM" id="SSF82771">
    <property type="entry name" value="GIY-YIG endonuclease"/>
    <property type="match status" value="1"/>
</dbReference>
<dbReference type="InterPro" id="IPR050066">
    <property type="entry name" value="UvrABC_protein_C"/>
</dbReference>
<evidence type="ECO:0000259" key="6">
    <source>
        <dbReference type="PROSITE" id="PS50164"/>
    </source>
</evidence>
<dbReference type="PROSITE" id="PS50164">
    <property type="entry name" value="GIY_YIG"/>
    <property type="match status" value="1"/>
</dbReference>
<proteinExistence type="predicted"/>
<dbReference type="GO" id="GO:0009380">
    <property type="term" value="C:excinuclease repair complex"/>
    <property type="evidence" value="ECO:0007669"/>
    <property type="project" value="InterPro"/>
</dbReference>
<dbReference type="GO" id="GO:0009381">
    <property type="term" value="F:excinuclease ABC activity"/>
    <property type="evidence" value="ECO:0007669"/>
    <property type="project" value="InterPro"/>
</dbReference>
<dbReference type="PROSITE" id="PS50165">
    <property type="entry name" value="UVRC"/>
    <property type="match status" value="1"/>
</dbReference>
<name>A0A3D8TSQ8_9LIST</name>
<dbReference type="PANTHER" id="PTHR30562:SF1">
    <property type="entry name" value="UVRABC SYSTEM PROTEIN C"/>
    <property type="match status" value="1"/>
</dbReference>
<evidence type="ECO:0000256" key="4">
    <source>
        <dbReference type="ARBA" id="ARBA00022881"/>
    </source>
</evidence>
<dbReference type="AlphaFoldDB" id="A0A3D8TSQ8"/>
<evidence type="ECO:0000256" key="3">
    <source>
        <dbReference type="ARBA" id="ARBA00022769"/>
    </source>
</evidence>
<evidence type="ECO:0000259" key="7">
    <source>
        <dbReference type="PROSITE" id="PS50165"/>
    </source>
</evidence>
<organism evidence="8 9">
    <name type="scientific">Listeria kieliensis</name>
    <dbReference type="NCBI Taxonomy" id="1621700"/>
    <lineage>
        <taxon>Bacteria</taxon>
        <taxon>Bacillati</taxon>
        <taxon>Bacillota</taxon>
        <taxon>Bacilli</taxon>
        <taxon>Bacillales</taxon>
        <taxon>Listeriaceae</taxon>
        <taxon>Listeria</taxon>
    </lineage>
</organism>
<dbReference type="Pfam" id="PF01541">
    <property type="entry name" value="GIY-YIG"/>
    <property type="match status" value="1"/>
</dbReference>
<dbReference type="EMBL" id="LARY01000001">
    <property type="protein sequence ID" value="RDX02008.1"/>
    <property type="molecule type" value="Genomic_DNA"/>
</dbReference>
<feature type="domain" description="UvrC family homology region profile" evidence="7">
    <location>
        <begin position="248"/>
        <end position="354"/>
    </location>
</feature>
<keyword evidence="5" id="KW-0234">DNA repair</keyword>
<dbReference type="InterPro" id="IPR047296">
    <property type="entry name" value="GIY-YIG_UvrC_Cho"/>
</dbReference>
<feature type="domain" description="GIY-YIG" evidence="6">
    <location>
        <begin position="15"/>
        <end position="92"/>
    </location>
</feature>
<dbReference type="Proteomes" id="UP000257055">
    <property type="component" value="Unassembled WGS sequence"/>
</dbReference>
<dbReference type="RefSeq" id="WP_115751666.1">
    <property type="nucleotide sequence ID" value="NZ_LARY01000001.1"/>
</dbReference>
<dbReference type="InterPro" id="IPR000305">
    <property type="entry name" value="GIY-YIG_endonuc"/>
</dbReference>
<sequence>MSKVLLKQKLSILPESPGCYIYKDAAGEILYIGKSKNLKKRVKSYFTKTQTGKTARLVHYIEDLELILTDSEKEALLLEMSLIMKYQPPYNILLKDEVHYSYIKITNEENPRLEVTREIKKDGAAYFGPYVSKYSAEKTKELLQKIYPLCHCSGKKGRPCFYYHLGMCIGPCAREVSPEEYQAQIERIKRFFHAGHLAIRRELEERRDLATSEWQFERAQEVQEWIAALDQVMEKQKVVIKDRDDRDVIDFVYDDGSLSIQIFFVRNGAIVGRFAQILEQVEEINDGTVEAYIQSFYEHPNHLLPKELLVGARVDARKLADELGVKVKTPKRGEKRAVLQLVEENARSALLAHFKMLDYGLEVGK</sequence>
<dbReference type="Gene3D" id="3.40.1440.10">
    <property type="entry name" value="GIY-YIG endonuclease"/>
    <property type="match status" value="1"/>
</dbReference>
<dbReference type="Pfam" id="PF22920">
    <property type="entry name" value="UvrC_RNaseH"/>
    <property type="match status" value="1"/>
</dbReference>
<evidence type="ECO:0000256" key="1">
    <source>
        <dbReference type="ARBA" id="ARBA00022490"/>
    </source>
</evidence>
<evidence type="ECO:0000256" key="2">
    <source>
        <dbReference type="ARBA" id="ARBA00022763"/>
    </source>
</evidence>
<accession>A0A3D8TSQ8</accession>
<dbReference type="InterPro" id="IPR004791">
    <property type="entry name" value="UvrC"/>
</dbReference>
<dbReference type="GO" id="GO:0006289">
    <property type="term" value="P:nucleotide-excision repair"/>
    <property type="evidence" value="ECO:0007669"/>
    <property type="project" value="InterPro"/>
</dbReference>
<evidence type="ECO:0008006" key="10">
    <source>
        <dbReference type="Google" id="ProtNLM"/>
    </source>
</evidence>
<keyword evidence="4" id="KW-0267">Excision nuclease</keyword>
<dbReference type="InterPro" id="IPR035901">
    <property type="entry name" value="GIY-YIG_endonuc_sf"/>
</dbReference>
<dbReference type="NCBIfam" id="TIGR00194">
    <property type="entry name" value="uvrC"/>
    <property type="match status" value="1"/>
</dbReference>
<keyword evidence="2" id="KW-0227">DNA damage</keyword>
<protein>
    <recommendedName>
        <fullName evidence="10">Excinuclease ABC subunit C</fullName>
    </recommendedName>
</protein>
<gene>
    <name evidence="8" type="ORF">UR08_00180</name>
</gene>
<keyword evidence="9" id="KW-1185">Reference proteome</keyword>
<keyword evidence="3" id="KW-0228">DNA excision</keyword>
<evidence type="ECO:0000313" key="9">
    <source>
        <dbReference type="Proteomes" id="UP000257055"/>
    </source>
</evidence>
<keyword evidence="1" id="KW-0963">Cytoplasm</keyword>
<dbReference type="InterPro" id="IPR001162">
    <property type="entry name" value="UvrC_RNase_H_dom"/>
</dbReference>
<dbReference type="CDD" id="cd10434">
    <property type="entry name" value="GIY-YIG_UvrC_Cho"/>
    <property type="match status" value="1"/>
</dbReference>
<evidence type="ECO:0000256" key="5">
    <source>
        <dbReference type="ARBA" id="ARBA00023204"/>
    </source>
</evidence>
<reference evidence="9" key="1">
    <citation type="submission" date="2015-04" db="EMBL/GenBank/DDBJ databases">
        <authorList>
            <person name="Schardt J."/>
            <person name="Mueller-Herbst S."/>
            <person name="Scherer S."/>
            <person name="Huptas C."/>
        </authorList>
    </citation>
    <scope>NUCLEOTIDE SEQUENCE [LARGE SCALE GENOMIC DNA]</scope>
    <source>
        <strain evidence="9">Kiel-L1</strain>
    </source>
</reference>
<dbReference type="SMART" id="SM00465">
    <property type="entry name" value="GIYc"/>
    <property type="match status" value="1"/>
</dbReference>
<comment type="caution">
    <text evidence="8">The sequence shown here is derived from an EMBL/GenBank/DDBJ whole genome shotgun (WGS) entry which is preliminary data.</text>
</comment>
<dbReference type="PANTHER" id="PTHR30562">
    <property type="entry name" value="UVRC/OXIDOREDUCTASE"/>
    <property type="match status" value="1"/>
</dbReference>
<dbReference type="FunFam" id="3.40.1440.10:FF:000001">
    <property type="entry name" value="UvrABC system protein C"/>
    <property type="match status" value="1"/>
</dbReference>